<dbReference type="EMBL" id="DS113517">
    <property type="protein sequence ID" value="EAY03045.1"/>
    <property type="molecule type" value="Genomic_DNA"/>
</dbReference>
<name>A2EWE1_TRIV3</name>
<proteinExistence type="predicted"/>
<dbReference type="Proteomes" id="UP000001542">
    <property type="component" value="Unassembled WGS sequence"/>
</dbReference>
<sequence>MMMTLPQEIIKIYVGSSQFIDTCQNYFIRIKRDSNPHIMKLFFNVFLSFLNYNNSVLISNFTQPELFIDRLLDNMDNIDVNMFLSSLFIKQGIYMSTFVLDTNIVPKLINYIPQKKQAALLLLQIVQNHQFDSSILQPISDPDTVFSLFDEYNPHCYDIIRILLKNSHLTKESWDLLYEQFPDLCMRINADQDKTVSIAFPSMTELFKEILKSIILENSGIKYQNKVNLSPPRKQPVCHFEMDKYVSAANSLSSCRSCPIFDIDISSLPAIDETSTSNGSLLISSSEEHEYDTTIVKTSETILTKMLTCQNNEHFRKTVLDIFDLIIDTRYLLDLLLTITNCMNLIKNAFISPQNHNCKQTLTILNKLRSPVMGSQTLNIPLRSTFAHQSYSCETIPE</sequence>
<dbReference type="VEuPathDB" id="TrichDB:TVAGG3_0353580"/>
<gene>
    <name evidence="1" type="ORF">TVAG_143450</name>
</gene>
<evidence type="ECO:0000313" key="1">
    <source>
        <dbReference type="EMBL" id="EAY03045.1"/>
    </source>
</evidence>
<reference evidence="1" key="2">
    <citation type="journal article" date="2007" name="Science">
        <title>Draft genome sequence of the sexually transmitted pathogen Trichomonas vaginalis.</title>
        <authorList>
            <person name="Carlton J.M."/>
            <person name="Hirt R.P."/>
            <person name="Silva J.C."/>
            <person name="Delcher A.L."/>
            <person name="Schatz M."/>
            <person name="Zhao Q."/>
            <person name="Wortman J.R."/>
            <person name="Bidwell S.L."/>
            <person name="Alsmark U.C.M."/>
            <person name="Besteiro S."/>
            <person name="Sicheritz-Ponten T."/>
            <person name="Noel C.J."/>
            <person name="Dacks J.B."/>
            <person name="Foster P.G."/>
            <person name="Simillion C."/>
            <person name="Van de Peer Y."/>
            <person name="Miranda-Saavedra D."/>
            <person name="Barton G.J."/>
            <person name="Westrop G.D."/>
            <person name="Mueller S."/>
            <person name="Dessi D."/>
            <person name="Fiori P.L."/>
            <person name="Ren Q."/>
            <person name="Paulsen I."/>
            <person name="Zhang H."/>
            <person name="Bastida-Corcuera F.D."/>
            <person name="Simoes-Barbosa A."/>
            <person name="Brown M.T."/>
            <person name="Hayes R.D."/>
            <person name="Mukherjee M."/>
            <person name="Okumura C.Y."/>
            <person name="Schneider R."/>
            <person name="Smith A.J."/>
            <person name="Vanacova S."/>
            <person name="Villalvazo M."/>
            <person name="Haas B.J."/>
            <person name="Pertea M."/>
            <person name="Feldblyum T.V."/>
            <person name="Utterback T.R."/>
            <person name="Shu C.L."/>
            <person name="Osoegawa K."/>
            <person name="de Jong P.J."/>
            <person name="Hrdy I."/>
            <person name="Horvathova L."/>
            <person name="Zubacova Z."/>
            <person name="Dolezal P."/>
            <person name="Malik S.B."/>
            <person name="Logsdon J.M. Jr."/>
            <person name="Henze K."/>
            <person name="Gupta A."/>
            <person name="Wang C.C."/>
            <person name="Dunne R.L."/>
            <person name="Upcroft J.A."/>
            <person name="Upcroft P."/>
            <person name="White O."/>
            <person name="Salzberg S.L."/>
            <person name="Tang P."/>
            <person name="Chiu C.-H."/>
            <person name="Lee Y.-S."/>
            <person name="Embley T.M."/>
            <person name="Coombs G.H."/>
            <person name="Mottram J.C."/>
            <person name="Tachezy J."/>
            <person name="Fraser-Liggett C.M."/>
            <person name="Johnson P.J."/>
        </authorList>
    </citation>
    <scope>NUCLEOTIDE SEQUENCE [LARGE SCALE GENOMIC DNA]</scope>
    <source>
        <strain evidence="1">G3</strain>
    </source>
</reference>
<dbReference type="VEuPathDB" id="TrichDB:TVAG_143450"/>
<accession>A2EWE1</accession>
<dbReference type="SMR" id="A2EWE1"/>
<dbReference type="AlphaFoldDB" id="A2EWE1"/>
<organism evidence="1 2">
    <name type="scientific">Trichomonas vaginalis (strain ATCC PRA-98 / G3)</name>
    <dbReference type="NCBI Taxonomy" id="412133"/>
    <lineage>
        <taxon>Eukaryota</taxon>
        <taxon>Metamonada</taxon>
        <taxon>Parabasalia</taxon>
        <taxon>Trichomonadida</taxon>
        <taxon>Trichomonadidae</taxon>
        <taxon>Trichomonas</taxon>
    </lineage>
</organism>
<dbReference type="InParanoid" id="A2EWE1"/>
<dbReference type="KEGG" id="tva:4760885"/>
<evidence type="ECO:0000313" key="2">
    <source>
        <dbReference type="Proteomes" id="UP000001542"/>
    </source>
</evidence>
<dbReference type="RefSeq" id="XP_001315268.1">
    <property type="nucleotide sequence ID" value="XM_001315233.1"/>
</dbReference>
<keyword evidence="2" id="KW-1185">Reference proteome</keyword>
<protein>
    <submittedName>
        <fullName evidence="1">Uncharacterized protein</fullName>
    </submittedName>
</protein>
<reference evidence="1" key="1">
    <citation type="submission" date="2006-10" db="EMBL/GenBank/DDBJ databases">
        <authorList>
            <person name="Amadeo P."/>
            <person name="Zhao Q."/>
            <person name="Wortman J."/>
            <person name="Fraser-Liggett C."/>
            <person name="Carlton J."/>
        </authorList>
    </citation>
    <scope>NUCLEOTIDE SEQUENCE</scope>
    <source>
        <strain evidence="1">G3</strain>
    </source>
</reference>